<feature type="repeat" description="Solcar" evidence="10">
    <location>
        <begin position="797"/>
        <end position="888"/>
    </location>
</feature>
<dbReference type="InterPro" id="IPR023395">
    <property type="entry name" value="MCP_dom_sf"/>
</dbReference>
<evidence type="ECO:0000256" key="2">
    <source>
        <dbReference type="ARBA" id="ARBA00006375"/>
    </source>
</evidence>
<dbReference type="AlphaFoldDB" id="A0A5E4QY84"/>
<evidence type="ECO:0000256" key="1">
    <source>
        <dbReference type="ARBA" id="ARBA00004448"/>
    </source>
</evidence>
<reference evidence="11 12" key="1">
    <citation type="submission" date="2017-07" db="EMBL/GenBank/DDBJ databases">
        <authorList>
            <person name="Talla V."/>
            <person name="Backstrom N."/>
        </authorList>
    </citation>
    <scope>NUCLEOTIDE SEQUENCE [LARGE SCALE GENOMIC DNA]</scope>
</reference>
<evidence type="ECO:0000256" key="6">
    <source>
        <dbReference type="ARBA" id="ARBA00022792"/>
    </source>
</evidence>
<dbReference type="PANTHER" id="PTHR45928:SF1">
    <property type="entry name" value="RE38146P"/>
    <property type="match status" value="1"/>
</dbReference>
<feature type="repeat" description="Solcar" evidence="10">
    <location>
        <begin position="593"/>
        <end position="685"/>
    </location>
</feature>
<keyword evidence="8" id="KW-0496">Mitochondrion</keyword>
<feature type="repeat" description="Solcar" evidence="10">
    <location>
        <begin position="695"/>
        <end position="788"/>
    </location>
</feature>
<dbReference type="GO" id="GO:0005743">
    <property type="term" value="C:mitochondrial inner membrane"/>
    <property type="evidence" value="ECO:0007669"/>
    <property type="project" value="UniProtKB-SubCell"/>
</dbReference>
<keyword evidence="5" id="KW-0677">Repeat</keyword>
<feature type="repeat" description="Solcar" evidence="10">
    <location>
        <begin position="100"/>
        <end position="193"/>
    </location>
</feature>
<proteinExistence type="inferred from homology"/>
<feature type="non-terminal residue" evidence="11">
    <location>
        <position position="894"/>
    </location>
</feature>
<evidence type="ECO:0000256" key="4">
    <source>
        <dbReference type="ARBA" id="ARBA00022692"/>
    </source>
</evidence>
<evidence type="ECO:0000256" key="3">
    <source>
        <dbReference type="ARBA" id="ARBA00022448"/>
    </source>
</evidence>
<dbReference type="InterPro" id="IPR051508">
    <property type="entry name" value="Mito_Carrier_Antiporter"/>
</dbReference>
<evidence type="ECO:0000256" key="8">
    <source>
        <dbReference type="ARBA" id="ARBA00023128"/>
    </source>
</evidence>
<sequence>MDFVIGGLAGAGATVFTNPMDVVKTRLQLQGELTARTVQKSRYKGIFHGIYVIIKADGLLALQKGLVPAMTFGFCMNSVRLGIFRVAEVHGWTKTKEGGVSVGRSAIFACSAGLVSGVIANPMSVLKTRLQSAAHSSVAVGKQHEYKGTIDGFVKIYKTEGLRGLFAGVNAACFRLAVGSGAQLTSFAVAKESLNSRDICTDSPVGMSFLASALSGVILVAIICPLDVVCVRLYNQEILLEQGYCTDSQMSLAFVSSLSCGVLTAILECPFDVIGTRLYNQGPQSTGEHYYNGLFDCFKKILRTEGLHGLYKGIGPLYLRIAPHTTISLVIWDMLNVTFNKDIVVTVPVLENMIGDFIIGGLAGVGAGFFSNPFDVIKIRMQLQGELKARGEHAVYYRNIPHAAYTIVKHDGLASLQKGLVPALWFQLIVNGVRLGIYQQADNYGLLRDENNNTKFANSLFFGLISGMSGGLAGSPLQLVKTQLMSYSNKKIAVGTQHAHQGTLYALRQIYNKNGLLGLWRGAHGMMLRNSIGSSTQIAAFAICKEWMDNNGFCQQSKYLSAFVASNIGAVAKTITLTPMDNNHKQTMSQDIIRDITDMAMGGTSAMFATLFTNPIEVVKTRLQLQGELSKGKHTVIYRNVPHALFVIARSEGLVALQSGLPAMLGFQFCLNTFRLGVYRISERRGFTITSEGRTSVVRGALAAGVGGALGSIAGTPFFLVKTRLQAQSAKAIAVGHQHTHSGTWDALRDIYRKEGVKGLFRGVGPQIPRGAVGSGSQMVSFAYAKEWLRDRGLCQSPLLLSFMGANLGGIVMTLCLNPFDVLATRLSNQPVDINNRGKLYKGMTDCFIKMLRSEGGAAFYKGLGANYLRLGPHTVLLLVCWDQLKLLEEYFRS</sequence>
<dbReference type="SUPFAM" id="SSF103506">
    <property type="entry name" value="Mitochondrial carrier"/>
    <property type="match status" value="4"/>
</dbReference>
<keyword evidence="9 10" id="KW-0472">Membrane</keyword>
<comment type="similarity">
    <text evidence="2">Belongs to the mitochondrial carrier (TC 2.A.29) family.</text>
</comment>
<keyword evidence="7" id="KW-1133">Transmembrane helix</keyword>
<keyword evidence="12" id="KW-1185">Reference proteome</keyword>
<dbReference type="Gene3D" id="1.50.40.10">
    <property type="entry name" value="Mitochondrial carrier domain"/>
    <property type="match status" value="4"/>
</dbReference>
<evidence type="ECO:0000313" key="11">
    <source>
        <dbReference type="EMBL" id="VVD02638.1"/>
    </source>
</evidence>
<dbReference type="Pfam" id="PF00153">
    <property type="entry name" value="Mito_carr"/>
    <property type="match status" value="8"/>
</dbReference>
<evidence type="ECO:0000256" key="5">
    <source>
        <dbReference type="ARBA" id="ARBA00022737"/>
    </source>
</evidence>
<evidence type="ECO:0000256" key="7">
    <source>
        <dbReference type="ARBA" id="ARBA00022989"/>
    </source>
</evidence>
<organism evidence="11 12">
    <name type="scientific">Leptidea sinapis</name>
    <dbReference type="NCBI Taxonomy" id="189913"/>
    <lineage>
        <taxon>Eukaryota</taxon>
        <taxon>Metazoa</taxon>
        <taxon>Ecdysozoa</taxon>
        <taxon>Arthropoda</taxon>
        <taxon>Hexapoda</taxon>
        <taxon>Insecta</taxon>
        <taxon>Pterygota</taxon>
        <taxon>Neoptera</taxon>
        <taxon>Endopterygota</taxon>
        <taxon>Lepidoptera</taxon>
        <taxon>Glossata</taxon>
        <taxon>Ditrysia</taxon>
        <taxon>Papilionoidea</taxon>
        <taxon>Pieridae</taxon>
        <taxon>Dismorphiinae</taxon>
        <taxon>Leptidea</taxon>
    </lineage>
</organism>
<feature type="repeat" description="Solcar" evidence="10">
    <location>
        <begin position="248"/>
        <end position="338"/>
    </location>
</feature>
<feature type="repeat" description="Solcar" evidence="10">
    <location>
        <begin position="1"/>
        <end position="90"/>
    </location>
</feature>
<feature type="repeat" description="Solcar" evidence="10">
    <location>
        <begin position="355"/>
        <end position="444"/>
    </location>
</feature>
<gene>
    <name evidence="11" type="ORF">LSINAPIS_LOCUS12808</name>
</gene>
<evidence type="ECO:0000256" key="9">
    <source>
        <dbReference type="ARBA" id="ARBA00023136"/>
    </source>
</evidence>
<dbReference type="PROSITE" id="PS50920">
    <property type="entry name" value="SOLCAR"/>
    <property type="match status" value="8"/>
</dbReference>
<evidence type="ECO:0000256" key="10">
    <source>
        <dbReference type="PROSITE-ProRule" id="PRU00282"/>
    </source>
</evidence>
<dbReference type="Proteomes" id="UP000324832">
    <property type="component" value="Unassembled WGS sequence"/>
</dbReference>
<evidence type="ECO:0000313" key="12">
    <source>
        <dbReference type="Proteomes" id="UP000324832"/>
    </source>
</evidence>
<name>A0A5E4QY84_9NEOP</name>
<feature type="repeat" description="Solcar" evidence="10">
    <location>
        <begin position="454"/>
        <end position="547"/>
    </location>
</feature>
<keyword evidence="3" id="KW-0813">Transport</keyword>
<keyword evidence="6" id="KW-0999">Mitochondrion inner membrane</keyword>
<dbReference type="EMBL" id="FZQP02006210">
    <property type="protein sequence ID" value="VVD02638.1"/>
    <property type="molecule type" value="Genomic_DNA"/>
</dbReference>
<accession>A0A5E4QY84</accession>
<keyword evidence="4 10" id="KW-0812">Transmembrane</keyword>
<dbReference type="InterPro" id="IPR018108">
    <property type="entry name" value="MCP_transmembrane"/>
</dbReference>
<protein>
    <submittedName>
        <fullName evidence="11">Uncharacterized protein</fullName>
    </submittedName>
</protein>
<comment type="subcellular location">
    <subcellularLocation>
        <location evidence="1">Mitochondrion inner membrane</location>
        <topology evidence="1">Multi-pass membrane protein</topology>
    </subcellularLocation>
</comment>
<dbReference type="PANTHER" id="PTHR45928">
    <property type="entry name" value="RE38146P"/>
    <property type="match status" value="1"/>
</dbReference>